<dbReference type="AlphaFoldDB" id="A0A8W8I6D2"/>
<dbReference type="InterPro" id="IPR038492">
    <property type="entry name" value="GBBH-like_N_sf"/>
</dbReference>
<dbReference type="InterPro" id="IPR042098">
    <property type="entry name" value="TauD-like_sf"/>
</dbReference>
<dbReference type="Pfam" id="PF06155">
    <property type="entry name" value="GBBH-like_N"/>
    <property type="match status" value="1"/>
</dbReference>
<dbReference type="GO" id="GO:0016706">
    <property type="term" value="F:2-oxoglutarate-dependent dioxygenase activity"/>
    <property type="evidence" value="ECO:0007669"/>
    <property type="project" value="UniProtKB-ARBA"/>
</dbReference>
<comment type="cofactor">
    <cofactor evidence="1">
        <name>Fe(2+)</name>
        <dbReference type="ChEBI" id="CHEBI:29033"/>
    </cofactor>
</comment>
<comment type="cofactor">
    <cofactor evidence="2">
        <name>L-ascorbate</name>
        <dbReference type="ChEBI" id="CHEBI:38290"/>
    </cofactor>
</comment>
<dbReference type="GO" id="GO:0045329">
    <property type="term" value="P:carnitine biosynthetic process"/>
    <property type="evidence" value="ECO:0007669"/>
    <property type="project" value="UniProtKB-KW"/>
</dbReference>
<dbReference type="PANTHER" id="PTHR10696:SF25">
    <property type="entry name" value="OXIDOREDUCTASE AIM17-RELATED"/>
    <property type="match status" value="1"/>
</dbReference>
<evidence type="ECO:0000256" key="1">
    <source>
        <dbReference type="ARBA" id="ARBA00001954"/>
    </source>
</evidence>
<keyword evidence="7" id="KW-0223">Dioxygenase</keyword>
<evidence type="ECO:0000256" key="8">
    <source>
        <dbReference type="ARBA" id="ARBA00023002"/>
    </source>
</evidence>
<evidence type="ECO:0000313" key="13">
    <source>
        <dbReference type="Proteomes" id="UP000005408"/>
    </source>
</evidence>
<evidence type="ECO:0000256" key="2">
    <source>
        <dbReference type="ARBA" id="ARBA00001961"/>
    </source>
</evidence>
<dbReference type="InterPro" id="IPR050411">
    <property type="entry name" value="AlphaKG_dependent_hydroxylases"/>
</dbReference>
<dbReference type="GO" id="GO:0005739">
    <property type="term" value="C:mitochondrion"/>
    <property type="evidence" value="ECO:0007669"/>
    <property type="project" value="TreeGrafter"/>
</dbReference>
<keyword evidence="9" id="KW-0408">Iron</keyword>
<evidence type="ECO:0000256" key="5">
    <source>
        <dbReference type="ARBA" id="ARBA00022723"/>
    </source>
</evidence>
<keyword evidence="13" id="KW-1185">Reference proteome</keyword>
<organism evidence="12 13">
    <name type="scientific">Magallana gigas</name>
    <name type="common">Pacific oyster</name>
    <name type="synonym">Crassostrea gigas</name>
    <dbReference type="NCBI Taxonomy" id="29159"/>
    <lineage>
        <taxon>Eukaryota</taxon>
        <taxon>Metazoa</taxon>
        <taxon>Spiralia</taxon>
        <taxon>Lophotrochozoa</taxon>
        <taxon>Mollusca</taxon>
        <taxon>Bivalvia</taxon>
        <taxon>Autobranchia</taxon>
        <taxon>Pteriomorphia</taxon>
        <taxon>Ostreida</taxon>
        <taxon>Ostreoidea</taxon>
        <taxon>Ostreidae</taxon>
        <taxon>Magallana</taxon>
    </lineage>
</organism>
<protein>
    <recommendedName>
        <fullName evidence="14">Gamma-butyrobetaine dioxygenase</fullName>
    </recommendedName>
</protein>
<evidence type="ECO:0000313" key="12">
    <source>
        <dbReference type="EnsemblMetazoa" id="G12567.2:cds"/>
    </source>
</evidence>
<feature type="domain" description="TauD/TfdA-like" evidence="10">
    <location>
        <begin position="181"/>
        <end position="429"/>
    </location>
</feature>
<evidence type="ECO:0008006" key="14">
    <source>
        <dbReference type="Google" id="ProtNLM"/>
    </source>
</evidence>
<keyword evidence="8" id="KW-0560">Oxidoreductase</keyword>
<comment type="pathway">
    <text evidence="3">Amine and polyamine biosynthesis; carnitine biosynthesis.</text>
</comment>
<dbReference type="EnsemblMetazoa" id="G12567.2">
    <property type="protein sequence ID" value="G12567.2:cds"/>
    <property type="gene ID" value="G12567"/>
</dbReference>
<evidence type="ECO:0000259" key="10">
    <source>
        <dbReference type="Pfam" id="PF02668"/>
    </source>
</evidence>
<dbReference type="Gene3D" id="3.60.130.10">
    <property type="entry name" value="Clavaminate synthase-like"/>
    <property type="match status" value="1"/>
</dbReference>
<dbReference type="FunFam" id="3.60.130.10:FF:000001">
    <property type="entry name" value="Trimethyllysine dioxygenase, mitochondrial"/>
    <property type="match status" value="1"/>
</dbReference>
<dbReference type="PANTHER" id="PTHR10696">
    <property type="entry name" value="GAMMA-BUTYROBETAINE HYDROXYLASE-RELATED"/>
    <property type="match status" value="1"/>
</dbReference>
<evidence type="ECO:0000256" key="9">
    <source>
        <dbReference type="ARBA" id="ARBA00023004"/>
    </source>
</evidence>
<evidence type="ECO:0000256" key="3">
    <source>
        <dbReference type="ARBA" id="ARBA00005022"/>
    </source>
</evidence>
<evidence type="ECO:0000256" key="4">
    <source>
        <dbReference type="ARBA" id="ARBA00008654"/>
    </source>
</evidence>
<keyword evidence="5" id="KW-0479">Metal-binding</keyword>
<name>A0A8W8I6D2_MAGGI</name>
<dbReference type="FunFam" id="3.30.2020.30:FF:000002">
    <property type="entry name" value="Putative gamma-butyrobetaine dioxygenase"/>
    <property type="match status" value="1"/>
</dbReference>
<evidence type="ECO:0000259" key="11">
    <source>
        <dbReference type="Pfam" id="PF06155"/>
    </source>
</evidence>
<dbReference type="InterPro" id="IPR010376">
    <property type="entry name" value="GBBH-like_N"/>
</dbReference>
<dbReference type="Gene3D" id="3.30.2020.30">
    <property type="match status" value="1"/>
</dbReference>
<evidence type="ECO:0000256" key="6">
    <source>
        <dbReference type="ARBA" id="ARBA00022873"/>
    </source>
</evidence>
<dbReference type="Pfam" id="PF02668">
    <property type="entry name" value="TauD"/>
    <property type="match status" value="1"/>
</dbReference>
<feature type="domain" description="Gamma-butyrobetaine hydroxylase-like N-terminal" evidence="11">
    <location>
        <begin position="79"/>
        <end position="156"/>
    </location>
</feature>
<proteinExistence type="inferred from homology"/>
<dbReference type="SUPFAM" id="SSF51197">
    <property type="entry name" value="Clavaminate synthase-like"/>
    <property type="match status" value="1"/>
</dbReference>
<reference evidence="12" key="1">
    <citation type="submission" date="2022-08" db="UniProtKB">
        <authorList>
            <consortium name="EnsemblMetazoa"/>
        </authorList>
    </citation>
    <scope>IDENTIFICATION</scope>
    <source>
        <strain evidence="12">05x7-T-G4-1.051#20</strain>
    </source>
</reference>
<dbReference type="CDD" id="cd00250">
    <property type="entry name" value="CAS_like"/>
    <property type="match status" value="1"/>
</dbReference>
<dbReference type="Proteomes" id="UP000005408">
    <property type="component" value="Unassembled WGS sequence"/>
</dbReference>
<comment type="similarity">
    <text evidence="4">Belongs to the gamma-BBH/TMLD family.</text>
</comment>
<accession>A0A8W8I6D2</accession>
<dbReference type="InterPro" id="IPR003819">
    <property type="entry name" value="TauD/TfdA-like"/>
</dbReference>
<keyword evidence="6" id="KW-0124">Carnitine biosynthesis</keyword>
<dbReference type="GO" id="GO:0046872">
    <property type="term" value="F:metal ion binding"/>
    <property type="evidence" value="ECO:0007669"/>
    <property type="project" value="UniProtKB-KW"/>
</dbReference>
<evidence type="ECO:0000256" key="7">
    <source>
        <dbReference type="ARBA" id="ARBA00022964"/>
    </source>
</evidence>
<sequence>MGVRVRHSIRRLWPFSQGAITLSRHESVQQAPRRWKSVIESVQRQKEMIQTNGSANYWRGYCTQSTSCVTNRKLKVVTSEDARQVTIVWKDGVESIFHSIWMRNNCHCSECKQDHSGQKLINVGKIKFNTTVRKVSDTDDGKLIIQWSDGHNGVIPLDFLYEHTYSDLTNDFRPSSTFDQPKKYPTLDFSQVSSGKQGVLQWLRDLNEFGFCVLKNVPQEDGMVQKAAELIAPVQQTIYGVQFDVVSTPSPINVAYSPVGLDFHMDLIYYESAPGLQLLHCLKFDECVEGGESTLLDLFYVAEVFRKSNPQEFHVLTQIPTTFQKIHYQRENPVHMIYQKPIISLNHRKEITSISWAPSFEGPLSVRPEDVEPYYKAYHIFAEAIKNSAAKLEFKMVPGDLLSFNNRRVLHGRNAFTLNGGIRHLQGCYVNIDEYKSKLCYLSNHLNDKRPIKHVGNQCWM</sequence>